<dbReference type="KEGG" id="dca:Desca_1146"/>
<dbReference type="Proteomes" id="UP000009226">
    <property type="component" value="Chromosome"/>
</dbReference>
<protein>
    <recommendedName>
        <fullName evidence="2">Inner membrane protein YgaP-like transmembrane domain-containing protein</fullName>
    </recommendedName>
</protein>
<reference evidence="3 4" key="1">
    <citation type="submission" date="2011-05" db="EMBL/GenBank/DDBJ databases">
        <title>Complete sequence of Desulfotomaculum carboxydivorans CO-1-SRB.</title>
        <authorList>
            <consortium name="US DOE Joint Genome Institute"/>
            <person name="Lucas S."/>
            <person name="Han J."/>
            <person name="Lapidus A."/>
            <person name="Cheng J.-F."/>
            <person name="Goodwin L."/>
            <person name="Pitluck S."/>
            <person name="Peters L."/>
            <person name="Mikhailova N."/>
            <person name="Lu M."/>
            <person name="Han C."/>
            <person name="Tapia R."/>
            <person name="Land M."/>
            <person name="Hauser L."/>
            <person name="Kyrpides N."/>
            <person name="Ivanova N."/>
            <person name="Pagani I."/>
            <person name="Stams A."/>
            <person name="Plugge C."/>
            <person name="Muyzer G."/>
            <person name="Kuever J."/>
            <person name="Parshina S."/>
            <person name="Ivanova A."/>
            <person name="Nazina T."/>
            <person name="Woyke T."/>
        </authorList>
    </citation>
    <scope>NUCLEOTIDE SEQUENCE [LARGE SCALE GENOMIC DNA]</scope>
    <source>
        <strain evidence="4">DSM 14880 / VKM B-2319 / CO-1-SRB</strain>
    </source>
</reference>
<dbReference type="AlphaFoldDB" id="F6B3I3"/>
<evidence type="ECO:0000313" key="4">
    <source>
        <dbReference type="Proteomes" id="UP000009226"/>
    </source>
</evidence>
<organism evidence="3 4">
    <name type="scientific">Desulfotomaculum nigrificans (strain DSM 14880 / VKM B-2319 / CO-1-SRB)</name>
    <name type="common">Desulfotomaculum carboxydivorans</name>
    <dbReference type="NCBI Taxonomy" id="868595"/>
    <lineage>
        <taxon>Bacteria</taxon>
        <taxon>Bacillati</taxon>
        <taxon>Bacillota</taxon>
        <taxon>Clostridia</taxon>
        <taxon>Eubacteriales</taxon>
        <taxon>Desulfotomaculaceae</taxon>
        <taxon>Desulfotomaculum</taxon>
    </lineage>
</organism>
<sequence precursor="true">MELNFKRNLGNTDRAIRFLSGLILLVLAFSRIITGCWASLAVIFAVFQLCQVSNKTDVAQATSIHFTRFYLTGIAPGYL</sequence>
<proteinExistence type="predicted"/>
<keyword evidence="1" id="KW-0472">Membrane</keyword>
<feature type="transmembrane region" description="Helical" evidence="1">
    <location>
        <begin position="21"/>
        <end position="47"/>
    </location>
</feature>
<evidence type="ECO:0000259" key="2">
    <source>
        <dbReference type="Pfam" id="PF11127"/>
    </source>
</evidence>
<evidence type="ECO:0000313" key="3">
    <source>
        <dbReference type="EMBL" id="AEF94012.1"/>
    </source>
</evidence>
<dbReference type="Pfam" id="PF11127">
    <property type="entry name" value="YgaP-like_TM"/>
    <property type="match status" value="1"/>
</dbReference>
<name>F6B3I3_DESCC</name>
<keyword evidence="1" id="KW-0812">Transmembrane</keyword>
<dbReference type="HOGENOM" id="CLU_2600318_0_0_9"/>
<dbReference type="RefSeq" id="WP_003544501.1">
    <property type="nucleotide sequence ID" value="NC_015565.1"/>
</dbReference>
<dbReference type="InterPro" id="IPR021309">
    <property type="entry name" value="YgaP-like_TM"/>
</dbReference>
<gene>
    <name evidence="3" type="ordered locus">Desca_1146</name>
</gene>
<evidence type="ECO:0000256" key="1">
    <source>
        <dbReference type="SAM" id="Phobius"/>
    </source>
</evidence>
<keyword evidence="4" id="KW-1185">Reference proteome</keyword>
<keyword evidence="1" id="KW-1133">Transmembrane helix</keyword>
<feature type="domain" description="Inner membrane protein YgaP-like transmembrane" evidence="2">
    <location>
        <begin position="6"/>
        <end position="47"/>
    </location>
</feature>
<dbReference type="EMBL" id="CP002736">
    <property type="protein sequence ID" value="AEF94012.1"/>
    <property type="molecule type" value="Genomic_DNA"/>
</dbReference>
<accession>F6B3I3</accession>